<feature type="domain" description="Tudor" evidence="1">
    <location>
        <begin position="1033"/>
        <end position="1091"/>
    </location>
</feature>
<feature type="domain" description="Tudor" evidence="1">
    <location>
        <begin position="1486"/>
        <end position="1544"/>
    </location>
</feature>
<dbReference type="OMA" id="KGTWDDQ"/>
<dbReference type="FunFam" id="2.30.30.140:FF:000018">
    <property type="entry name" value="Serine/threonine-protein kinase 31"/>
    <property type="match status" value="2"/>
</dbReference>
<reference evidence="2 3" key="1">
    <citation type="journal article" date="2014" name="Nat. Genet.">
        <title>Whole-genome sequence of a flatfish provides insights into ZW sex chromosome evolution and adaptation to a benthic lifestyle.</title>
        <authorList>
            <person name="Chen S."/>
            <person name="Zhang G."/>
            <person name="Shao C."/>
            <person name="Huang Q."/>
            <person name="Liu G."/>
            <person name="Zhang P."/>
            <person name="Song W."/>
            <person name="An N."/>
            <person name="Chalopin D."/>
            <person name="Volff J.N."/>
            <person name="Hong Y."/>
            <person name="Li Q."/>
            <person name="Sha Z."/>
            <person name="Zhou H."/>
            <person name="Xie M."/>
            <person name="Yu Q."/>
            <person name="Liu Y."/>
            <person name="Xiang H."/>
            <person name="Wang N."/>
            <person name="Wu K."/>
            <person name="Yang C."/>
            <person name="Zhou Q."/>
            <person name="Liao X."/>
            <person name="Yang L."/>
            <person name="Hu Q."/>
            <person name="Zhang J."/>
            <person name="Meng L."/>
            <person name="Jin L."/>
            <person name="Tian Y."/>
            <person name="Lian J."/>
            <person name="Yang J."/>
            <person name="Miao G."/>
            <person name="Liu S."/>
            <person name="Liang Z."/>
            <person name="Yan F."/>
            <person name="Li Y."/>
            <person name="Sun B."/>
            <person name="Zhang H."/>
            <person name="Zhang J."/>
            <person name="Zhu Y."/>
            <person name="Du M."/>
            <person name="Zhao Y."/>
            <person name="Schartl M."/>
            <person name="Tang Q."/>
            <person name="Wang J."/>
        </authorList>
    </citation>
    <scope>NUCLEOTIDE SEQUENCE</scope>
</reference>
<reference evidence="2" key="2">
    <citation type="submission" date="2025-08" db="UniProtKB">
        <authorList>
            <consortium name="Ensembl"/>
        </authorList>
    </citation>
    <scope>IDENTIFICATION</scope>
</reference>
<feature type="domain" description="Tudor" evidence="1">
    <location>
        <begin position="531"/>
        <end position="590"/>
    </location>
</feature>
<evidence type="ECO:0000259" key="1">
    <source>
        <dbReference type="PROSITE" id="PS50304"/>
    </source>
</evidence>
<feature type="domain" description="Tudor" evidence="1">
    <location>
        <begin position="287"/>
        <end position="347"/>
    </location>
</feature>
<dbReference type="Gene3D" id="2.40.50.90">
    <property type="match status" value="6"/>
</dbReference>
<dbReference type="InParanoid" id="A0A3P8USR8"/>
<dbReference type="SMART" id="SM00333">
    <property type="entry name" value="TUDOR"/>
    <property type="match status" value="6"/>
</dbReference>
<dbReference type="STRING" id="244447.ENSCSEP00000005402"/>
<dbReference type="Ensembl" id="ENSCSET00000005461.1">
    <property type="protein sequence ID" value="ENSCSEP00000005402.1"/>
    <property type="gene ID" value="ENSCSEG00000003495.1"/>
</dbReference>
<protein>
    <submittedName>
        <fullName evidence="2">Tudor domain-containing protein 6</fullName>
    </submittedName>
</protein>
<dbReference type="RefSeq" id="XP_008309040.1">
    <property type="nucleotide sequence ID" value="XM_008310818.3"/>
</dbReference>
<keyword evidence="3" id="KW-1185">Reference proteome</keyword>
<dbReference type="InterPro" id="IPR050621">
    <property type="entry name" value="Tudor_domain_containing"/>
</dbReference>
<dbReference type="PANTHER" id="PTHR22948">
    <property type="entry name" value="TUDOR DOMAIN CONTAINING PROTEIN"/>
    <property type="match status" value="1"/>
</dbReference>
<accession>A0A3P8USR8</accession>
<dbReference type="Proteomes" id="UP000265120">
    <property type="component" value="Chromosome 1"/>
</dbReference>
<dbReference type="GeneTree" id="ENSGT00940000159049"/>
<dbReference type="SUPFAM" id="SSF63748">
    <property type="entry name" value="Tudor/PWWP/MBT"/>
    <property type="match status" value="7"/>
</dbReference>
<dbReference type="PANTHER" id="PTHR22948:SF15">
    <property type="entry name" value="TUDOR DOMAIN-CONTAINING PROTEIN 6"/>
    <property type="match status" value="1"/>
</dbReference>
<dbReference type="GeneID" id="103379303"/>
<organism evidence="2 3">
    <name type="scientific">Cynoglossus semilaevis</name>
    <name type="common">Tongue sole</name>
    <dbReference type="NCBI Taxonomy" id="244447"/>
    <lineage>
        <taxon>Eukaryota</taxon>
        <taxon>Metazoa</taxon>
        <taxon>Chordata</taxon>
        <taxon>Craniata</taxon>
        <taxon>Vertebrata</taxon>
        <taxon>Euteleostomi</taxon>
        <taxon>Actinopterygii</taxon>
        <taxon>Neopterygii</taxon>
        <taxon>Teleostei</taxon>
        <taxon>Neoteleostei</taxon>
        <taxon>Acanthomorphata</taxon>
        <taxon>Carangaria</taxon>
        <taxon>Pleuronectiformes</taxon>
        <taxon>Pleuronectoidei</taxon>
        <taxon>Cynoglossidae</taxon>
        <taxon>Cynoglossinae</taxon>
        <taxon>Cynoglossus</taxon>
    </lineage>
</organism>
<feature type="domain" description="Tudor" evidence="1">
    <location>
        <begin position="1262"/>
        <end position="1320"/>
    </location>
</feature>
<dbReference type="RefSeq" id="XP_024917703.1">
    <property type="nucleotide sequence ID" value="XM_025061935.1"/>
</dbReference>
<dbReference type="Pfam" id="PF00567">
    <property type="entry name" value="TUDOR"/>
    <property type="match status" value="7"/>
</dbReference>
<dbReference type="PROSITE" id="PS50304">
    <property type="entry name" value="TUDOR"/>
    <property type="match status" value="6"/>
</dbReference>
<dbReference type="Gene3D" id="2.30.30.140">
    <property type="match status" value="7"/>
</dbReference>
<dbReference type="OrthoDB" id="9989103at2759"/>
<name>A0A3P8USR8_CYNSE</name>
<reference evidence="2" key="3">
    <citation type="submission" date="2025-09" db="UniProtKB">
        <authorList>
            <consortium name="Ensembl"/>
        </authorList>
    </citation>
    <scope>IDENTIFICATION</scope>
</reference>
<evidence type="ECO:0000313" key="3">
    <source>
        <dbReference type="Proteomes" id="UP000265120"/>
    </source>
</evidence>
<dbReference type="InterPro" id="IPR035437">
    <property type="entry name" value="SNase_OB-fold_sf"/>
</dbReference>
<evidence type="ECO:0000313" key="2">
    <source>
        <dbReference type="Ensembl" id="ENSCSEP00000005402.1"/>
    </source>
</evidence>
<proteinExistence type="predicted"/>
<sequence>MCSIPGLPVPGSEVHVLITRINLNKTFGLVELWINLDDEKKHIYDQMKEDIQIPKRKFNGSEGQPGDLCLVLFRDTWNRARIVSIQGDTFNVFLIDHGQPHFATCEDLAWAHNDSVLIPPEIEFCVLANIVCPDNNWPEGAAKFLKSLSGKKVQGVVQHVLADRKILLDVPFVSKFICQLGIPQNITGDDFKCLVLKCLNLPIEEASEIYHSTQKENGDDNQSMEKHDNYFYPALLTGVSENITVTEVTGPQNIFCQLLIFTKEVKMLSEQIHQYYEDPSNISEVQQKTVGYPCAARDKNGRWHRSLLKRKIEASDTAFEVLHVDEGRTEEVGVGRIRALHRNFLRLPVFTYQCSLVGLMDNDTGWTTDHTNHLKSLLMNKTLVAKFDRHYTPQNVYDVKLYAENSPCILEKDIINTLIHSLPTSPKDDQCIHINGKDSHDKVLLGYKKVDVSREANVSVGDCLKQQEKLLPNSFQDGCDSESFTIGASVNVKVSCIETPKMFWCQSVDKMDSLRCLMQDLQSHYASVHPGPLQGYICIARSPDNGMWYRARIIKNHHSPLVAVRFIDYGHTQMVPLQDVRPIDPYFLQLNAQAFQCCLSSVESFSNLDGVAWSEEAFTEFKRFVDSNVSSNTAIKCIIKDVTLDSEGLQLNVVDIESLPKGAYKILVQECAQSETLLQHTLELKLDAYNYSSHNLEVGAIEKIFITSSQSVHNFYCQLDRNLHLLETVTENIKQLISQGQYTNLPLGPNSLCFAKYPDNQWYRGKIAAMLPKPKVHFVDYGETLEVTKSNILPFPSEECLARSIAVQAIPLGLFDIPDVVPKEVDQWFSDCANNSSLTISVVSKGPQGKLLVDLFDRSLNVNEEVRKKISKMTQQKMIGLAQSNEKLFLNSNERNSVQSEECEKHQHLNVSRTVETNDLTQEAEYEETVKGSQSTLDVSIKDTENGNLMEDSQSDLQITHHFLLPCPEKNATNCTYKWPTISQLKTEEVFASCIVEPQHFWCQYNDTEDLKLLSKLAQEAGQVQQDVTVPETLGPGSPCLALFPSDAQWYRAMIMERSDNTLHVVFVDYGNESDVSISDVRPLPQGLLEIVPQAFLCSLTGFDKSKGTWDDQVYDEFYNLLVDKSLCLTAFSMEDDSKLGIPRYIVQCECENMNVNCEMQKHWRSVSKEQVMEKSSEAENSPDERQVDANRMYDVLPVKANGFAYKKPEVAINQTENVYASCIAEPNFFWCQYANTEDLKRLSKLTQKAGQTQQVPMFPKTLVPGSVCVALYFVDNLWYRAQVMDRNDNSLHVVFVDYGNESDVNIDDVRPLPQNLLDLAPQAFLCSLNGFDESKGSWDEQVYGDFYNLLVEKLLKVTVLEVQDHLALQVPQYVVEVKFENVVVTKAMRKYWKPVAKRHVTLQIPERENSPQDEQIDLCVSKGNTNVIMYKKPNICKKQRVDAVYASCIVGPKFFWCQCVQELDMLSIVVQEAGQTHQEAVFTEALPPSSPCLALFSSDQRWYRALGLQRTENVLHVVFIDYGNESDVDIENVRLLPSGLLDVAPQAFLCSLAGFDESKGSWDEEAYEDFYNLLVDKPLKVTVIDVEDHSELGVPQYAVQVECEGVIINSLMRKYWKESSEVPLKECTRLEKDQRQDQSKQMNALH</sequence>
<dbReference type="InterPro" id="IPR002999">
    <property type="entry name" value="Tudor"/>
</dbReference>
<feature type="domain" description="Tudor" evidence="1">
    <location>
        <begin position="746"/>
        <end position="802"/>
    </location>
</feature>